<evidence type="ECO:0000256" key="2">
    <source>
        <dbReference type="SAM" id="MobiDB-lite"/>
    </source>
</evidence>
<feature type="coiled-coil region" evidence="1">
    <location>
        <begin position="88"/>
        <end position="122"/>
    </location>
</feature>
<reference evidence="4" key="2">
    <citation type="submission" date="2022-10" db="EMBL/GenBank/DDBJ databases">
        <authorList>
            <consortium name="ENA_rothamsted_submissions"/>
            <consortium name="culmorum"/>
            <person name="King R."/>
        </authorList>
    </citation>
    <scope>NUCLEOTIDE SEQUENCE</scope>
</reference>
<dbReference type="OrthoDB" id="6715063at2759"/>
<feature type="region of interest" description="Disordered" evidence="2">
    <location>
        <begin position="19"/>
        <end position="59"/>
    </location>
</feature>
<dbReference type="Proteomes" id="UP001153737">
    <property type="component" value="Chromosome 16"/>
</dbReference>
<reference evidence="4" key="1">
    <citation type="submission" date="2022-01" db="EMBL/GenBank/DDBJ databases">
        <authorList>
            <person name="King R."/>
        </authorList>
    </citation>
    <scope>NUCLEOTIDE SEQUENCE</scope>
</reference>
<evidence type="ECO:0000256" key="1">
    <source>
        <dbReference type="SAM" id="Coils"/>
    </source>
</evidence>
<dbReference type="Pfam" id="PF25298">
    <property type="entry name" value="Baculo_FP_2nd"/>
    <property type="match status" value="1"/>
</dbReference>
<evidence type="ECO:0000259" key="3">
    <source>
        <dbReference type="Pfam" id="PF25298"/>
    </source>
</evidence>
<feature type="domain" description="FP protein C-terminal" evidence="3">
    <location>
        <begin position="237"/>
        <end position="287"/>
    </location>
</feature>
<dbReference type="EMBL" id="OU896722">
    <property type="protein sequence ID" value="CAH1154603.1"/>
    <property type="molecule type" value="Genomic_DNA"/>
</dbReference>
<keyword evidence="5" id="KW-1185">Reference proteome</keyword>
<evidence type="ECO:0000313" key="4">
    <source>
        <dbReference type="EMBL" id="CAH1154603.1"/>
    </source>
</evidence>
<organism evidence="4 5">
    <name type="scientific">Phaedon cochleariae</name>
    <name type="common">Mustard beetle</name>
    <dbReference type="NCBI Taxonomy" id="80249"/>
    <lineage>
        <taxon>Eukaryota</taxon>
        <taxon>Metazoa</taxon>
        <taxon>Ecdysozoa</taxon>
        <taxon>Arthropoda</taxon>
        <taxon>Hexapoda</taxon>
        <taxon>Insecta</taxon>
        <taxon>Pterygota</taxon>
        <taxon>Neoptera</taxon>
        <taxon>Endopterygota</taxon>
        <taxon>Coleoptera</taxon>
        <taxon>Polyphaga</taxon>
        <taxon>Cucujiformia</taxon>
        <taxon>Chrysomeloidea</taxon>
        <taxon>Chrysomelidae</taxon>
        <taxon>Chrysomelinae</taxon>
        <taxon>Chrysomelini</taxon>
        <taxon>Phaedon</taxon>
    </lineage>
</organism>
<sequence>MVDGDPKAEWFCEKCNAKEVSSSEEGEDGESTILAPSSKSRKVRYPTQPDNPESKPSDVAQSISDLKNFFIHKFDSLEESLKFNGKIMEDLTKEIKKVQEENKTLKKENTKLKEKQTEMEKDLHYIKTKLNQEEQRKLKNSMEISGIPPAPDHKQTILKIGALMKIPLQENDILNVRKTYIKTGGINSITVDFRNAITREKLLTQCKENIRKKEFLDTNKIGIPGEKKIVYLNEALTPETRYLFSQAKKLKQRNYKYVWMKDGVVYVRKSEVDRAIRIRFIEDVLKLEE</sequence>
<name>A0A9P0DLB5_PHACE</name>
<evidence type="ECO:0000313" key="5">
    <source>
        <dbReference type="Proteomes" id="UP001153737"/>
    </source>
</evidence>
<gene>
    <name evidence="4" type="ORF">PHAECO_LOCUS5429</name>
</gene>
<dbReference type="InterPro" id="IPR057251">
    <property type="entry name" value="FP_C"/>
</dbReference>
<dbReference type="AlphaFoldDB" id="A0A9P0DLB5"/>
<protein>
    <recommendedName>
        <fullName evidence="3">FP protein C-terminal domain-containing protein</fullName>
    </recommendedName>
</protein>
<accession>A0A9P0DLB5</accession>
<keyword evidence="1" id="KW-0175">Coiled coil</keyword>
<proteinExistence type="predicted"/>